<evidence type="ECO:0000256" key="1">
    <source>
        <dbReference type="SAM" id="MobiDB-lite"/>
    </source>
</evidence>
<protein>
    <submittedName>
        <fullName evidence="2">Uncharacterized protein</fullName>
    </submittedName>
</protein>
<dbReference type="KEGG" id="ang:An02g12990"/>
<reference evidence="2" key="1">
    <citation type="submission" date="2025-02" db="EMBL/GenBank/DDBJ databases">
        <authorList>
            <consortium name="NCBI Genome Project"/>
        </authorList>
    </citation>
    <scope>NUCLEOTIDE SEQUENCE</scope>
</reference>
<dbReference type="RefSeq" id="XP_059600119.1">
    <property type="nucleotide sequence ID" value="XM_059746725.1"/>
</dbReference>
<gene>
    <name evidence="2" type="ORF">An02g12990</name>
</gene>
<feature type="compositionally biased region" description="Acidic residues" evidence="1">
    <location>
        <begin position="42"/>
        <end position="58"/>
    </location>
</feature>
<reference evidence="2" key="2">
    <citation type="submission" date="2025-08" db="UniProtKB">
        <authorList>
            <consortium name="RefSeq"/>
        </authorList>
    </citation>
    <scope>IDENTIFICATION</scope>
</reference>
<proteinExistence type="predicted"/>
<name>A0AAJ8BN24_ASPNG</name>
<dbReference type="VEuPathDB" id="FungiDB:An02g12990"/>
<feature type="compositionally biased region" description="Basic and acidic residues" evidence="1">
    <location>
        <begin position="1"/>
        <end position="17"/>
    </location>
</feature>
<dbReference type="AlphaFoldDB" id="A0AAJ8BN24"/>
<dbReference type="GeneID" id="84590537"/>
<evidence type="ECO:0000313" key="2">
    <source>
        <dbReference type="RefSeq" id="XP_059600119.1"/>
    </source>
</evidence>
<accession>A0AAJ8BN24</accession>
<organism evidence="2">
    <name type="scientific">Aspergillus niger</name>
    <dbReference type="NCBI Taxonomy" id="5061"/>
    <lineage>
        <taxon>Eukaryota</taxon>
        <taxon>Fungi</taxon>
        <taxon>Dikarya</taxon>
        <taxon>Ascomycota</taxon>
        <taxon>Pezizomycotina</taxon>
        <taxon>Eurotiomycetes</taxon>
        <taxon>Eurotiomycetidae</taxon>
        <taxon>Eurotiales</taxon>
        <taxon>Aspergillaceae</taxon>
        <taxon>Aspergillus</taxon>
        <taxon>Aspergillus subgen. Circumdati</taxon>
    </lineage>
</organism>
<sequence>MREIDAKLGRHGLENQYHDVQATPQEHNVRSSPSTSSRTTGDDESVPSETEPEDIDDFSDDMKSVLTIMVLLRTAMLVERYGKGNDLHGPADHSSMNRGAFDKNWDSRVHVQDEPTKTVKVDHQKPLLVKLGKQTWALSGLSHFLHRKQFENDTKKDPSGSLYHSRKAELGIALAQSLIDRGCPDDIVAELASRKENGEPHPVTE</sequence>
<feature type="region of interest" description="Disordered" evidence="1">
    <location>
        <begin position="1"/>
        <end position="58"/>
    </location>
</feature>
<feature type="compositionally biased region" description="Low complexity" evidence="1">
    <location>
        <begin position="30"/>
        <end position="39"/>
    </location>
</feature>